<evidence type="ECO:0000256" key="3">
    <source>
        <dbReference type="ARBA" id="ARBA00022656"/>
    </source>
</evidence>
<keyword evidence="3 6" id="KW-0800">Toxin</keyword>
<evidence type="ECO:0000256" key="5">
    <source>
        <dbReference type="ARBA" id="ARBA00023157"/>
    </source>
</evidence>
<keyword evidence="2 6" id="KW-0964">Secreted</keyword>
<sequence>MKFALVLLGVCAFYLVNATGDLETELEASELQELQEALDLIGETPLESLEAEESEEARLKFKLPKINWGKVASTVKDTYKKAEQLAKNKNVKKVWKYGKQLAKDLQAGEEHVPGTPVGNNKCWAIGTRCTHDCDCCPEHHCHCPAKSWTFGLIPCSCQVTESDKVNKCPPAE</sequence>
<comment type="subcellular location">
    <subcellularLocation>
        <location evidence="1 6">Secreted</location>
    </subcellularLocation>
</comment>
<organism evidence="9">
    <name type="scientific">Oxyopes takobius</name>
    <name type="common">Lynx spider</name>
    <name type="synonym">Oxyopes foliiformis</name>
    <dbReference type="NCBI Taxonomy" id="666126"/>
    <lineage>
        <taxon>Eukaryota</taxon>
        <taxon>Metazoa</taxon>
        <taxon>Ecdysozoa</taxon>
        <taxon>Arthropoda</taxon>
        <taxon>Chelicerata</taxon>
        <taxon>Arachnida</taxon>
        <taxon>Araneae</taxon>
        <taxon>Araneomorphae</taxon>
        <taxon>Entelegynae</taxon>
        <taxon>Lycosoidea</taxon>
        <taxon>Oxyopidae</taxon>
        <taxon>Oxyopes</taxon>
    </lineage>
</organism>
<dbReference type="GO" id="GO:0090729">
    <property type="term" value="F:toxin activity"/>
    <property type="evidence" value="ECO:0007669"/>
    <property type="project" value="UniProtKB-UniRule"/>
</dbReference>
<dbReference type="ArachnoServer" id="AS001599">
    <property type="toxin name" value="M-oxotoxin-Ot3h"/>
</dbReference>
<evidence type="ECO:0000256" key="7">
    <source>
        <dbReference type="SAM" id="SignalP"/>
    </source>
</evidence>
<evidence type="ECO:0000259" key="8">
    <source>
        <dbReference type="PROSITE" id="PS51861"/>
    </source>
</evidence>
<comment type="domain">
    <text evidence="6">The presence of a 'disulfide through disulfide knot' structurally defines this protein as a knottin.</text>
</comment>
<keyword evidence="5 6" id="KW-1015">Disulfide bond</keyword>
<evidence type="ECO:0000256" key="4">
    <source>
        <dbReference type="ARBA" id="ARBA00022854"/>
    </source>
</evidence>
<feature type="signal peptide" evidence="7">
    <location>
        <begin position="1"/>
        <end position="18"/>
    </location>
</feature>
<feature type="chain" id="PRO_5004792372" evidence="7">
    <location>
        <begin position="19"/>
        <end position="172"/>
    </location>
</feature>
<evidence type="ECO:0000313" key="9">
    <source>
        <dbReference type="EMBL" id="AHG24506.1"/>
    </source>
</evidence>
<evidence type="ECO:0000256" key="1">
    <source>
        <dbReference type="ARBA" id="ARBA00004613"/>
    </source>
</evidence>
<dbReference type="PROSITE" id="PS51861">
    <property type="entry name" value="OXYTX_ICK"/>
    <property type="match status" value="1"/>
</dbReference>
<feature type="disulfide bond" evidence="6">
    <location>
        <begin position="129"/>
        <end position="141"/>
    </location>
</feature>
<dbReference type="AlphaFoldDB" id="W0LP39"/>
<feature type="disulfide bond" evidence="6">
    <location>
        <begin position="143"/>
        <end position="155"/>
    </location>
</feature>
<accession>W0LP39</accession>
<dbReference type="EMBL" id="KF766548">
    <property type="protein sequence ID" value="AHG24506.1"/>
    <property type="molecule type" value="mRNA"/>
</dbReference>
<feature type="domain" description="Oxytoxin-type inhibitor cystine knot (ICK)" evidence="8">
    <location>
        <begin position="119"/>
        <end position="172"/>
    </location>
</feature>
<keyword evidence="7" id="KW-0732">Signal</keyword>
<feature type="disulfide bond" evidence="6">
    <location>
        <begin position="133"/>
        <end position="168"/>
    </location>
</feature>
<feature type="disulfide bond" evidence="6">
    <location>
        <begin position="135"/>
        <end position="157"/>
    </location>
</feature>
<proteinExistence type="evidence at transcript level"/>
<dbReference type="GO" id="GO:0005576">
    <property type="term" value="C:extracellular region"/>
    <property type="evidence" value="ECO:0007669"/>
    <property type="project" value="UniProtKB-SubCell"/>
</dbReference>
<dbReference type="InterPro" id="IPR044061">
    <property type="entry name" value="OXYTX_ICK"/>
</dbReference>
<reference evidence="9" key="1">
    <citation type="journal article" date="2014" name="FEBS Lett.">
        <title>Genes and evolution of two-domain toxins from lynx spider venom.</title>
        <authorList>
            <person name="Sachkova M.Y."/>
            <person name="Slavokhotova A.A."/>
            <person name="Grishin E.V."/>
            <person name="Vassilevski A.A."/>
        </authorList>
    </citation>
    <scope>NUCLEOTIDE SEQUENCE</scope>
    <source>
        <tissue evidence="9">Venom gland</tissue>
    </source>
</reference>
<evidence type="ECO:0000256" key="6">
    <source>
        <dbReference type="PROSITE-ProRule" id="PRU01208"/>
    </source>
</evidence>
<name>W0LP39_OXYTA</name>
<evidence type="ECO:0000256" key="2">
    <source>
        <dbReference type="ARBA" id="ARBA00022525"/>
    </source>
</evidence>
<protein>
    <submittedName>
        <fullName evidence="9">Tx-2e</fullName>
    </submittedName>
</protein>
<keyword evidence="4 6" id="KW-0960">Knottin</keyword>
<feature type="disulfide bond" evidence="6">
    <location>
        <begin position="122"/>
        <end position="136"/>
    </location>
</feature>